<dbReference type="Proteomes" id="UP000198736">
    <property type="component" value="Unassembled WGS sequence"/>
</dbReference>
<keyword evidence="2" id="KW-1185">Reference proteome</keyword>
<protein>
    <submittedName>
        <fullName evidence="1">Uncharacterized protein</fullName>
    </submittedName>
</protein>
<dbReference type="AlphaFoldDB" id="A0A0S4LDY1"/>
<proteinExistence type="predicted"/>
<evidence type="ECO:0000313" key="1">
    <source>
        <dbReference type="EMBL" id="CUS34100.1"/>
    </source>
</evidence>
<dbReference type="STRING" id="1742973.COMA2_150100"/>
<name>A0A0S4LDY1_9BACT</name>
<sequence>MYRANSSQLQENDKRYREVIDRQARNIPHCEGVEDCLDYVCELWRTDFRTGIVAWKQRKEFMQSFDQLNNSPGSEELAFLKLPHITDSALLPVVDEVLRGMDTEVTLRRWSELLDKDPIGPCPSIRIRTAFEAELLWTYYKGKRNNPKEFRKNFGWSRQNDIAHVSAFIPYVNALTTDKDMHNLCIRKTTAVEIGRFSGRIFSSKNYPEFEDWLDAL</sequence>
<accession>A0A0S4LDY1</accession>
<dbReference type="EMBL" id="CZPZ01000007">
    <property type="protein sequence ID" value="CUS34100.1"/>
    <property type="molecule type" value="Genomic_DNA"/>
</dbReference>
<reference evidence="2" key="1">
    <citation type="submission" date="2015-10" db="EMBL/GenBank/DDBJ databases">
        <authorList>
            <person name="Luecker S."/>
            <person name="Luecker S."/>
        </authorList>
    </citation>
    <scope>NUCLEOTIDE SEQUENCE [LARGE SCALE GENOMIC DNA]</scope>
</reference>
<organism evidence="1 2">
    <name type="scientific">Candidatus Nitrospira nitrificans</name>
    <dbReference type="NCBI Taxonomy" id="1742973"/>
    <lineage>
        <taxon>Bacteria</taxon>
        <taxon>Pseudomonadati</taxon>
        <taxon>Nitrospirota</taxon>
        <taxon>Nitrospiria</taxon>
        <taxon>Nitrospirales</taxon>
        <taxon>Nitrospiraceae</taxon>
        <taxon>Nitrospira</taxon>
    </lineage>
</organism>
<gene>
    <name evidence="1" type="ORF">COMA2_150100</name>
</gene>
<evidence type="ECO:0000313" key="2">
    <source>
        <dbReference type="Proteomes" id="UP000198736"/>
    </source>
</evidence>